<evidence type="ECO:0008006" key="4">
    <source>
        <dbReference type="Google" id="ProtNLM"/>
    </source>
</evidence>
<proteinExistence type="predicted"/>
<keyword evidence="3" id="KW-1185">Reference proteome</keyword>
<name>A0A4Q7KR01_9PSEU</name>
<reference evidence="2 3" key="1">
    <citation type="submission" date="2019-02" db="EMBL/GenBank/DDBJ databases">
        <title>Genomic Encyclopedia of Type Strains, Phase IV (KMG-IV): sequencing the most valuable type-strain genomes for metagenomic binning, comparative biology and taxonomic classification.</title>
        <authorList>
            <person name="Goeker M."/>
        </authorList>
    </citation>
    <scope>NUCLEOTIDE SEQUENCE [LARGE SCALE GENOMIC DNA]</scope>
    <source>
        <strain evidence="2 3">DSM 101727</strain>
    </source>
</reference>
<feature type="compositionally biased region" description="Basic and acidic residues" evidence="1">
    <location>
        <begin position="7"/>
        <end position="23"/>
    </location>
</feature>
<dbReference type="AlphaFoldDB" id="A0A4Q7KR01"/>
<accession>A0A4Q7KR01</accession>
<comment type="caution">
    <text evidence="2">The sequence shown here is derived from an EMBL/GenBank/DDBJ whole genome shotgun (WGS) entry which is preliminary data.</text>
</comment>
<organism evidence="2 3">
    <name type="scientific">Herbihabitans rhizosphaerae</name>
    <dbReference type="NCBI Taxonomy" id="1872711"/>
    <lineage>
        <taxon>Bacteria</taxon>
        <taxon>Bacillati</taxon>
        <taxon>Actinomycetota</taxon>
        <taxon>Actinomycetes</taxon>
        <taxon>Pseudonocardiales</taxon>
        <taxon>Pseudonocardiaceae</taxon>
        <taxon>Herbihabitans</taxon>
    </lineage>
</organism>
<evidence type="ECO:0000313" key="2">
    <source>
        <dbReference type="EMBL" id="RZS38867.1"/>
    </source>
</evidence>
<dbReference type="EMBL" id="SGWQ01000004">
    <property type="protein sequence ID" value="RZS38867.1"/>
    <property type="molecule type" value="Genomic_DNA"/>
</dbReference>
<protein>
    <recommendedName>
        <fullName evidence="4">YD repeat-containing protein</fullName>
    </recommendedName>
</protein>
<evidence type="ECO:0000313" key="3">
    <source>
        <dbReference type="Proteomes" id="UP000294257"/>
    </source>
</evidence>
<evidence type="ECO:0000256" key="1">
    <source>
        <dbReference type="SAM" id="MobiDB-lite"/>
    </source>
</evidence>
<gene>
    <name evidence="2" type="ORF">EV193_10478</name>
</gene>
<dbReference type="RefSeq" id="WP_130344485.1">
    <property type="nucleotide sequence ID" value="NZ_SGWQ01000004.1"/>
</dbReference>
<dbReference type="OrthoDB" id="3214648at2"/>
<dbReference type="Proteomes" id="UP000294257">
    <property type="component" value="Unassembled WGS sequence"/>
</dbReference>
<sequence>MAFTWEYRYDDGKPGPAPGRDHEFEDQDSAEEWFSANWGELRDAGVREVVLKDGDTEVYGPMSLDPAD</sequence>
<feature type="region of interest" description="Disordered" evidence="1">
    <location>
        <begin position="1"/>
        <end position="24"/>
    </location>
</feature>